<evidence type="ECO:0000256" key="1">
    <source>
        <dbReference type="SAM" id="MobiDB-lite"/>
    </source>
</evidence>
<gene>
    <name evidence="3" type="ORF">LTR16_010882</name>
</gene>
<dbReference type="Proteomes" id="UP001357485">
    <property type="component" value="Unassembled WGS sequence"/>
</dbReference>
<evidence type="ECO:0000313" key="3">
    <source>
        <dbReference type="EMBL" id="KAK5240270.1"/>
    </source>
</evidence>
<name>A0ABR0LTZ7_9PEZI</name>
<organism evidence="3 4">
    <name type="scientific">Cryomyces antarcticus</name>
    <dbReference type="NCBI Taxonomy" id="329879"/>
    <lineage>
        <taxon>Eukaryota</taxon>
        <taxon>Fungi</taxon>
        <taxon>Dikarya</taxon>
        <taxon>Ascomycota</taxon>
        <taxon>Pezizomycotina</taxon>
        <taxon>Dothideomycetes</taxon>
        <taxon>Dothideomycetes incertae sedis</taxon>
        <taxon>Cryomyces</taxon>
    </lineage>
</organism>
<sequence length="133" mass="15508">MHTFKKKGEFDALRKKTFVRFDEGEAKLVLTTALNELADNEIERNPNDFLARDRRVTVPLLEGAAERSDVFKLTEHDVDRYVLEYLEQAEKALRDIRRKEVGDEQAAEEERRGQKSDHEYAADADTRREARAK</sequence>
<protein>
    <recommendedName>
        <fullName evidence="2">BOD1/SHG1 domain-containing protein</fullName>
    </recommendedName>
</protein>
<feature type="non-terminal residue" evidence="3">
    <location>
        <position position="133"/>
    </location>
</feature>
<dbReference type="EMBL" id="JAVRRA010011433">
    <property type="protein sequence ID" value="KAK5240270.1"/>
    <property type="molecule type" value="Genomic_DNA"/>
</dbReference>
<accession>A0ABR0LTZ7</accession>
<feature type="region of interest" description="Disordered" evidence="1">
    <location>
        <begin position="97"/>
        <end position="133"/>
    </location>
</feature>
<dbReference type="InterPro" id="IPR055264">
    <property type="entry name" value="BOD1/SHG1_dom"/>
</dbReference>
<reference evidence="3 4" key="1">
    <citation type="submission" date="2023-08" db="EMBL/GenBank/DDBJ databases">
        <title>Black Yeasts Isolated from many extreme environments.</title>
        <authorList>
            <person name="Coleine C."/>
            <person name="Stajich J.E."/>
            <person name="Selbmann L."/>
        </authorList>
    </citation>
    <scope>NUCLEOTIDE SEQUENCE [LARGE SCALE GENOMIC DNA]</scope>
    <source>
        <strain evidence="3 4">CCFEE 536</strain>
    </source>
</reference>
<keyword evidence="4" id="KW-1185">Reference proteome</keyword>
<feature type="domain" description="BOD1/SHG1" evidence="2">
    <location>
        <begin position="1"/>
        <end position="102"/>
    </location>
</feature>
<evidence type="ECO:0000259" key="2">
    <source>
        <dbReference type="Pfam" id="PF05205"/>
    </source>
</evidence>
<evidence type="ECO:0000313" key="4">
    <source>
        <dbReference type="Proteomes" id="UP001357485"/>
    </source>
</evidence>
<comment type="caution">
    <text evidence="3">The sequence shown here is derived from an EMBL/GenBank/DDBJ whole genome shotgun (WGS) entry which is preliminary data.</text>
</comment>
<proteinExistence type="predicted"/>
<dbReference type="Pfam" id="PF05205">
    <property type="entry name" value="COMPASS-Shg1"/>
    <property type="match status" value="1"/>
</dbReference>